<dbReference type="EMBL" id="BRLF01000005">
    <property type="protein sequence ID" value="GKX47505.1"/>
    <property type="molecule type" value="Genomic_DNA"/>
</dbReference>
<protein>
    <submittedName>
        <fullName evidence="2">Uncharacterized protein</fullName>
    </submittedName>
</protein>
<name>A0AAI9PDZ1_PECCC</name>
<gene>
    <name evidence="2" type="ORF">Pcaca03_23930</name>
    <name evidence="1" type="ORF">SOASR016_22570</name>
</gene>
<accession>A0AAI9PDZ1</accession>
<evidence type="ECO:0000313" key="1">
    <source>
        <dbReference type="EMBL" id="GKX47505.1"/>
    </source>
</evidence>
<sequence>MVGNRAFNVGFLITDQTENAPIASLVDKNGASAAMANNITEPCDDYQPCMTSAFYGDHLVRSSLV</sequence>
<dbReference type="EMBL" id="BSRL01000005">
    <property type="protein sequence ID" value="GLV69949.1"/>
    <property type="molecule type" value="Genomic_DNA"/>
</dbReference>
<reference evidence="1" key="1">
    <citation type="submission" date="2022-06" db="EMBL/GenBank/DDBJ databases">
        <title>Draft genome sequences of Pectobacterium carotovorum subsp. carotovorum str. NBRC12380.</title>
        <authorList>
            <person name="Wakabayashi Y."/>
            <person name="Kojima K."/>
        </authorList>
    </citation>
    <scope>NUCLEOTIDE SEQUENCE</scope>
    <source>
        <strain evidence="1">NBRC 12380</strain>
    </source>
</reference>
<comment type="caution">
    <text evidence="2">The sequence shown here is derived from an EMBL/GenBank/DDBJ whole genome shotgun (WGS) entry which is preliminary data.</text>
</comment>
<dbReference type="AlphaFoldDB" id="A0AAI9PDZ1"/>
<evidence type="ECO:0000313" key="3">
    <source>
        <dbReference type="Proteomes" id="UP001058167"/>
    </source>
</evidence>
<reference evidence="2" key="2">
    <citation type="submission" date="2023-02" db="EMBL/GenBank/DDBJ databases">
        <title>Pectobacterium carotovorum subsp. carotovorum NBRC 12380.</title>
        <authorList>
            <person name="Ichikawa N."/>
            <person name="Sato H."/>
            <person name="Tonouchi N."/>
        </authorList>
    </citation>
    <scope>NUCLEOTIDE SEQUENCE</scope>
    <source>
        <strain evidence="2">NBRC 12380</strain>
    </source>
</reference>
<dbReference type="Proteomes" id="UP001165145">
    <property type="component" value="Unassembled WGS sequence"/>
</dbReference>
<dbReference type="Proteomes" id="UP001058167">
    <property type="component" value="Unassembled WGS sequence"/>
</dbReference>
<proteinExistence type="predicted"/>
<keyword evidence="3" id="KW-1185">Reference proteome</keyword>
<organism evidence="2 4">
    <name type="scientific">Pectobacterium carotovorum subsp. carotovorum</name>
    <name type="common">Erwinia carotovora subsp. carotovora</name>
    <dbReference type="NCBI Taxonomy" id="555"/>
    <lineage>
        <taxon>Bacteria</taxon>
        <taxon>Pseudomonadati</taxon>
        <taxon>Pseudomonadota</taxon>
        <taxon>Gammaproteobacteria</taxon>
        <taxon>Enterobacterales</taxon>
        <taxon>Pectobacteriaceae</taxon>
        <taxon>Pectobacterium</taxon>
    </lineage>
</organism>
<evidence type="ECO:0000313" key="4">
    <source>
        <dbReference type="Proteomes" id="UP001165145"/>
    </source>
</evidence>
<evidence type="ECO:0000313" key="2">
    <source>
        <dbReference type="EMBL" id="GLV69949.1"/>
    </source>
</evidence>